<dbReference type="RefSeq" id="WP_066384893.1">
    <property type="nucleotide sequence ID" value="NZ_CP022572.1"/>
</dbReference>
<keyword evidence="3" id="KW-1185">Reference proteome</keyword>
<name>A0A3Q9QWP2_9BACI</name>
<dbReference type="OrthoDB" id="9798996at2"/>
<reference evidence="2 3" key="1">
    <citation type="submission" date="2017-07" db="EMBL/GenBank/DDBJ databases">
        <title>The complete genome sequence of Bacillus mesonae strain H20-5, an efficient strain improving plant abiotic stress resistance.</title>
        <authorList>
            <person name="Kim S.Y."/>
            <person name="Song H."/>
            <person name="Sang M.K."/>
            <person name="Weon H.-Y."/>
            <person name="Song J."/>
        </authorList>
    </citation>
    <scope>NUCLEOTIDE SEQUENCE [LARGE SCALE GENOMIC DNA]</scope>
    <source>
        <strain evidence="2 3">H20-5</strain>
    </source>
</reference>
<accession>A0A3Q9QWP2</accession>
<sequence length="77" mass="9263">MQTFTKVINVPDYPPREKHPTIFKAFDELAAGETMQIVNDHDPRPLLYQFMMERPEQFTWEYLEEGPETWKVFISKK</sequence>
<gene>
    <name evidence="2" type="ORF">CHR53_18555</name>
</gene>
<feature type="domain" description="DUF2249" evidence="1">
    <location>
        <begin position="8"/>
        <end position="76"/>
    </location>
</feature>
<proteinExistence type="predicted"/>
<dbReference type="KEGG" id="nmk:CHR53_18555"/>
<evidence type="ECO:0000313" key="3">
    <source>
        <dbReference type="Proteomes" id="UP000282892"/>
    </source>
</evidence>
<dbReference type="EMBL" id="CP022572">
    <property type="protein sequence ID" value="AZU63097.1"/>
    <property type="molecule type" value="Genomic_DNA"/>
</dbReference>
<protein>
    <submittedName>
        <fullName evidence="2">DUF2249 domain-containing protein</fullName>
    </submittedName>
</protein>
<evidence type="ECO:0000259" key="1">
    <source>
        <dbReference type="Pfam" id="PF10006"/>
    </source>
</evidence>
<evidence type="ECO:0000313" key="2">
    <source>
        <dbReference type="EMBL" id="AZU63097.1"/>
    </source>
</evidence>
<dbReference type="Proteomes" id="UP000282892">
    <property type="component" value="Chromosome"/>
</dbReference>
<dbReference type="Pfam" id="PF10006">
    <property type="entry name" value="DUF2249"/>
    <property type="match status" value="1"/>
</dbReference>
<dbReference type="InterPro" id="IPR018720">
    <property type="entry name" value="DUF2249"/>
</dbReference>
<dbReference type="AlphaFoldDB" id="A0A3Q9QWP2"/>
<organism evidence="2 3">
    <name type="scientific">Neobacillus mesonae</name>
    <dbReference type="NCBI Taxonomy" id="1193713"/>
    <lineage>
        <taxon>Bacteria</taxon>
        <taxon>Bacillati</taxon>
        <taxon>Bacillota</taxon>
        <taxon>Bacilli</taxon>
        <taxon>Bacillales</taxon>
        <taxon>Bacillaceae</taxon>
        <taxon>Neobacillus</taxon>
    </lineage>
</organism>
<dbReference type="STRING" id="1193713.GCA_001636315_00548"/>